<dbReference type="RefSeq" id="WP_282315055.1">
    <property type="nucleotide sequence ID" value="NZ_JARBWL010000001.1"/>
</dbReference>
<keyword evidence="3" id="KW-1185">Reference proteome</keyword>
<comment type="caution">
    <text evidence="2">The sequence shown here is derived from an EMBL/GenBank/DDBJ whole genome shotgun (WGS) entry which is preliminary data.</text>
</comment>
<gene>
    <name evidence="2" type="ORF">POF45_03345</name>
</gene>
<sequence>MSEVKHASVWVPPPFPLQGRLPSRVEQGQQNILRQCEQERGYQDALCLAAGYRVTPPCCRPSACSSTVPAMDETGNAMQPAGLLRALFDDQVHDSRAWFLYSPLFGREPIGSYFRERMVFFGEASRRELALNPEAKATMLAAGTPLPASESVVAAHPPVMDAQRMAEAQQAIKAHWDAYYAKVGEVNNARA</sequence>
<dbReference type="InterPro" id="IPR054388">
    <property type="entry name" value="Tle1-like_C"/>
</dbReference>
<accession>A0ABT6QHU6</accession>
<organism evidence="2 3">
    <name type="scientific">Pseudomonas fungipugnans</name>
    <dbReference type="NCBI Taxonomy" id="3024217"/>
    <lineage>
        <taxon>Bacteria</taxon>
        <taxon>Pseudomonadati</taxon>
        <taxon>Pseudomonadota</taxon>
        <taxon>Gammaproteobacteria</taxon>
        <taxon>Pseudomonadales</taxon>
        <taxon>Pseudomonadaceae</taxon>
        <taxon>Pseudomonas</taxon>
    </lineage>
</organism>
<feature type="domain" description="T6SS Phospholipase effector Tle1-like C-terminal" evidence="1">
    <location>
        <begin position="68"/>
        <end position="131"/>
    </location>
</feature>
<dbReference type="EMBL" id="JARBWL010000001">
    <property type="protein sequence ID" value="MDI2590467.1"/>
    <property type="molecule type" value="Genomic_DNA"/>
</dbReference>
<dbReference type="Pfam" id="PF22137">
    <property type="entry name" value="T6SS_Tle1-like_C"/>
    <property type="match status" value="1"/>
</dbReference>
<proteinExistence type="predicted"/>
<dbReference type="Proteomes" id="UP001159100">
    <property type="component" value="Unassembled WGS sequence"/>
</dbReference>
<evidence type="ECO:0000259" key="1">
    <source>
        <dbReference type="Pfam" id="PF22137"/>
    </source>
</evidence>
<name>A0ABT6QHU6_9PSED</name>
<protein>
    <recommendedName>
        <fullName evidence="1">T6SS Phospholipase effector Tle1-like C-terminal domain-containing protein</fullName>
    </recommendedName>
</protein>
<reference evidence="2 3" key="1">
    <citation type="submission" date="2023-02" db="EMBL/GenBank/DDBJ databases">
        <title>Pseudomonas chrutzelriedensis sp. nov., a potently antifungal strain isolated from moss.</title>
        <authorList>
            <person name="Schnyder A."/>
            <person name="Kalawong R."/>
            <person name="Eberl L."/>
            <person name="Agnoli K."/>
        </authorList>
    </citation>
    <scope>NUCLEOTIDE SEQUENCE [LARGE SCALE GENOMIC DNA]</scope>
    <source>
        <strain evidence="2 3">681</strain>
    </source>
</reference>
<evidence type="ECO:0000313" key="3">
    <source>
        <dbReference type="Proteomes" id="UP001159100"/>
    </source>
</evidence>
<evidence type="ECO:0000313" key="2">
    <source>
        <dbReference type="EMBL" id="MDI2590467.1"/>
    </source>
</evidence>